<dbReference type="Pfam" id="PF08146">
    <property type="entry name" value="BP28CT"/>
    <property type="match status" value="1"/>
</dbReference>
<proteinExistence type="inferred from homology"/>
<evidence type="ECO:0000256" key="3">
    <source>
        <dbReference type="ARBA" id="ARBA00015399"/>
    </source>
</evidence>
<dbReference type="GO" id="GO:0045943">
    <property type="term" value="P:positive regulation of transcription by RNA polymerase I"/>
    <property type="evidence" value="ECO:0007669"/>
    <property type="project" value="TreeGrafter"/>
</dbReference>
<dbReference type="Pfam" id="PF23243">
    <property type="entry name" value="HEAT_HEATR1"/>
    <property type="match status" value="1"/>
</dbReference>
<evidence type="ECO:0000313" key="12">
    <source>
        <dbReference type="EMBL" id="GMM51302.1"/>
    </source>
</evidence>
<comment type="subunit">
    <text evidence="9">Component of the ribosomal small subunit (SSU) processome.</text>
</comment>
<dbReference type="PANTHER" id="PTHR13457">
    <property type="entry name" value="BAP28"/>
    <property type="match status" value="1"/>
</dbReference>
<feature type="region of interest" description="Disordered" evidence="10">
    <location>
        <begin position="1085"/>
        <end position="1109"/>
    </location>
</feature>
<accession>A0AAV5RJB5</accession>
<dbReference type="EMBL" id="BTGC01000003">
    <property type="protein sequence ID" value="GMM51302.1"/>
    <property type="molecule type" value="Genomic_DNA"/>
</dbReference>
<keyword evidence="5 9" id="KW-0698">rRNA processing</keyword>
<comment type="caution">
    <text evidence="12">The sequence shown here is derived from an EMBL/GenBank/DDBJ whole genome shotgun (WGS) entry which is preliminary data.</text>
</comment>
<keyword evidence="7 9" id="KW-0687">Ribonucleoprotein</keyword>
<comment type="similarity">
    <text evidence="2 9">Belongs to the HEATR1/UTP10 family.</text>
</comment>
<evidence type="ECO:0000259" key="11">
    <source>
        <dbReference type="SMART" id="SM01036"/>
    </source>
</evidence>
<dbReference type="PANTHER" id="PTHR13457:SF1">
    <property type="entry name" value="HEAT REPEAT-CONTAINING PROTEIN 1"/>
    <property type="match status" value="1"/>
</dbReference>
<sequence length="1716" mass="190897">MTSLASQLAGIKANNNATVLDKSRRRKLHSVSLLYDSKVAASQDFETIYYESVESFRELASIDSRFLVFENSLFSETSIRFDRLVQSRDQDEALNNGIEHFLMLISGYLHLSISFRVLEWLVRRFQIHVHNVESLLLSTLPWHDSEQFVRILNIIYHQNFPESFKFLLTCKQVGKGPSTSSLVRVLFKDNQLFEIVNQFEIKVINNGFTFDKQLMFWSEINSLIIMVHKEQGTLTECADQMLPVISEGLESPAQLATYIIFSVLLTQVQVNDDILAAAQDTIVANWTDESKKQGLTVICQIHEYRTISISSNIFEKLIESFNGITGLVDTLLEISASHEVSAFASEVINRGLSVNSIIALAPLFKFDVSDPVLDSLIQLILKESPFDHESNAVLVDIVEQLESKISNFRMDKIELALQTHIARKTPSSIIEAELPVEKSIEDVSSDVGSKQLIDEANALPVATYSFLQNLLSHDDKRAQTWVKASALGLNLDNLRQLMRVAPEHELSFSLAIAIGPWPTVSRCTAARFARATISSLVDPQQGGDPTSVDFQAVLGPVLFLLSDPERRVRAEGVQLLDVLTLNSASGKPKYEKELNLNWLSKTDYHSIITKLKANSEECVLDREYIFTAVRNAGKASLCDFLASYSTCILPPVLWVCLRCLASFKGVAIKLTPLISSWNYDTTRSLWNERCTAFKFPVSGLEKALVGAINSNDEVGVNFLLEMLKTREEPLLSTISAHVVQLWSSVFRQDTRIKVANSLIDMAIDEKVAFDSTEILNILAPLDTEIFASLLTQNSQGTLLFSETPKRRRRRSSSSVQIRGNGFDITYAAEKHLKRSTLILELLERRAEQLQNASSLIFPLFDTLEQLMALGTDSRLPVLYTEELLANCLILLVHGLKKQGGAPELGTLKVNIVVSCIRTSTSPQVQNRLLLLISALADLCPDAVLHGVMPIFTFMGANTVRLDNDYSAHVIEHTIEQVIPALIAAGDRHEEIETALLSFVAAFPHIPRHRRTRLFGKLVEVLGSEQSLYKLLLLLGQRYADSLDSRRVGDAKSLLQFATPFVRMFDAKVQVTAMCEYGLFVADSEESEDNENKSEYDSHSSNDDNDNSTDTSKLRFGLLKIRFALQKSSKLRNSFYEFLARTIAEPQVVSGTLPLRVAVAKIHMDWSQVGLLIQALLKSRDREPAAVLLLERILEALPISMFVASVEPLIQLEGYVNDSSSYERVLALIGRKFEYEDKNNTTAIDCACRIINVLNNSLKEHSSSICIETAEQLSSHFGDNLKSSELALLDTLCGKAGLLSDDSDVVLASILAISTIFQQLGASTFPYFSRVFPVLCEKVRHSQAMSANSLSSTGDAEVDDGALDLAAFALFAGLLRQMPKFVAPEIPVILDLTFASSISLEPRQQLLSVIEDKIPSTTLLSALLSCWPAVSRGGLSSVNIFFALLDEVIAACPRTDLAAESSRFTQLLISCLSTREQSTDLNLVNQVEAKVVNSTVSYVMRLNDRVFRPQFVKVAEWGISSNVEARKISALKFVIKVLNQFKSLVTNYYGHILDPICDAVGSSETNPTVRKLAIDSLTASFMHDESNFWQSPTRFEQVTAALLFNIENDTVSNGMSIVKAVTALARVSSTQNRKAINDDLAKLLAQPRSEPKIWSIKILSNLYKHLGDDWVSNLPQLVPIIAELLDDDDEVVELETRKSLVPVIESVLGESLDKYLA</sequence>
<dbReference type="GO" id="GO:0034455">
    <property type="term" value="C:t-UTP complex"/>
    <property type="evidence" value="ECO:0007669"/>
    <property type="project" value="TreeGrafter"/>
</dbReference>
<dbReference type="InterPro" id="IPR021133">
    <property type="entry name" value="HEAT_type_2"/>
</dbReference>
<dbReference type="SUPFAM" id="SSF48371">
    <property type="entry name" value="ARM repeat"/>
    <property type="match status" value="1"/>
</dbReference>
<evidence type="ECO:0000256" key="5">
    <source>
        <dbReference type="ARBA" id="ARBA00022552"/>
    </source>
</evidence>
<feature type="domain" description="BP28 C-terminal" evidence="11">
    <location>
        <begin position="1453"/>
        <end position="1587"/>
    </location>
</feature>
<evidence type="ECO:0000256" key="1">
    <source>
        <dbReference type="ARBA" id="ARBA00004604"/>
    </source>
</evidence>
<feature type="repeat" description="HEAT" evidence="8">
    <location>
        <begin position="1676"/>
        <end position="1714"/>
    </location>
</feature>
<dbReference type="InterPro" id="IPR022125">
    <property type="entry name" value="U3snoRNP10_N"/>
</dbReference>
<evidence type="ECO:0000256" key="2">
    <source>
        <dbReference type="ARBA" id="ARBA00010559"/>
    </source>
</evidence>
<comment type="function">
    <text evidence="9">Involved in nucleolar processing of pre-18S ribosomal RNA.</text>
</comment>
<feature type="compositionally biased region" description="Basic and acidic residues" evidence="10">
    <location>
        <begin position="1089"/>
        <end position="1101"/>
    </location>
</feature>
<evidence type="ECO:0000313" key="13">
    <source>
        <dbReference type="Proteomes" id="UP001362899"/>
    </source>
</evidence>
<dbReference type="InterPro" id="IPR056473">
    <property type="entry name" value="HEAT_Utp10/HEAT1"/>
</dbReference>
<comment type="subcellular location">
    <subcellularLocation>
        <location evidence="1 9">Nucleus</location>
        <location evidence="1 9">Nucleolus</location>
    </subcellularLocation>
</comment>
<name>A0AAV5RJB5_STABA</name>
<keyword evidence="13" id="KW-1185">Reference proteome</keyword>
<dbReference type="GO" id="GO:0032040">
    <property type="term" value="C:small-subunit processome"/>
    <property type="evidence" value="ECO:0007669"/>
    <property type="project" value="TreeGrafter"/>
</dbReference>
<dbReference type="InterPro" id="IPR011989">
    <property type="entry name" value="ARM-like"/>
</dbReference>
<dbReference type="GO" id="GO:0030515">
    <property type="term" value="F:snoRNA binding"/>
    <property type="evidence" value="ECO:0007669"/>
    <property type="project" value="TreeGrafter"/>
</dbReference>
<evidence type="ECO:0000256" key="4">
    <source>
        <dbReference type="ARBA" id="ARBA00022517"/>
    </source>
</evidence>
<dbReference type="Pfam" id="PF12397">
    <property type="entry name" value="U3snoRNP10"/>
    <property type="match status" value="1"/>
</dbReference>
<evidence type="ECO:0000256" key="9">
    <source>
        <dbReference type="RuleBase" id="RU367065"/>
    </source>
</evidence>
<protein>
    <recommendedName>
        <fullName evidence="3 9">U3 small nucleolar RNA-associated protein 10</fullName>
    </recommendedName>
</protein>
<gene>
    <name evidence="12" type="ORF">DASB73_022600</name>
</gene>
<evidence type="ECO:0000256" key="10">
    <source>
        <dbReference type="SAM" id="MobiDB-lite"/>
    </source>
</evidence>
<evidence type="ECO:0000256" key="8">
    <source>
        <dbReference type="PROSITE-ProRule" id="PRU00103"/>
    </source>
</evidence>
<reference evidence="12 13" key="1">
    <citation type="journal article" date="2023" name="Elife">
        <title>Identification of key yeast species and microbe-microbe interactions impacting larval growth of Drosophila in the wild.</title>
        <authorList>
            <person name="Mure A."/>
            <person name="Sugiura Y."/>
            <person name="Maeda R."/>
            <person name="Honda K."/>
            <person name="Sakurai N."/>
            <person name="Takahashi Y."/>
            <person name="Watada M."/>
            <person name="Katoh T."/>
            <person name="Gotoh A."/>
            <person name="Gotoh Y."/>
            <person name="Taniguchi I."/>
            <person name="Nakamura K."/>
            <person name="Hayashi T."/>
            <person name="Katayama T."/>
            <person name="Uemura T."/>
            <person name="Hattori Y."/>
        </authorList>
    </citation>
    <scope>NUCLEOTIDE SEQUENCE [LARGE SCALE GENOMIC DNA]</scope>
    <source>
        <strain evidence="12 13">SB-73</strain>
    </source>
</reference>
<dbReference type="PROSITE" id="PS50077">
    <property type="entry name" value="HEAT_REPEAT"/>
    <property type="match status" value="1"/>
</dbReference>
<dbReference type="InterPro" id="IPR040191">
    <property type="entry name" value="UTP10"/>
</dbReference>
<dbReference type="GO" id="GO:0030686">
    <property type="term" value="C:90S preribosome"/>
    <property type="evidence" value="ECO:0007669"/>
    <property type="project" value="TreeGrafter"/>
</dbReference>
<keyword evidence="6 9" id="KW-0539">Nucleus</keyword>
<dbReference type="SMART" id="SM01036">
    <property type="entry name" value="BP28CT"/>
    <property type="match status" value="1"/>
</dbReference>
<dbReference type="Proteomes" id="UP001362899">
    <property type="component" value="Unassembled WGS sequence"/>
</dbReference>
<dbReference type="InterPro" id="IPR016024">
    <property type="entry name" value="ARM-type_fold"/>
</dbReference>
<dbReference type="InterPro" id="IPR012954">
    <property type="entry name" value="BP28_C_dom"/>
</dbReference>
<dbReference type="Gene3D" id="1.25.10.10">
    <property type="entry name" value="Leucine-rich Repeat Variant"/>
    <property type="match status" value="2"/>
</dbReference>
<organism evidence="12 13">
    <name type="scientific">Starmerella bacillaris</name>
    <name type="common">Yeast</name>
    <name type="synonym">Candida zemplinina</name>
    <dbReference type="NCBI Taxonomy" id="1247836"/>
    <lineage>
        <taxon>Eukaryota</taxon>
        <taxon>Fungi</taxon>
        <taxon>Dikarya</taxon>
        <taxon>Ascomycota</taxon>
        <taxon>Saccharomycotina</taxon>
        <taxon>Dipodascomycetes</taxon>
        <taxon>Dipodascales</taxon>
        <taxon>Trichomonascaceae</taxon>
        <taxon>Starmerella</taxon>
    </lineage>
</organism>
<evidence type="ECO:0000256" key="7">
    <source>
        <dbReference type="ARBA" id="ARBA00023274"/>
    </source>
</evidence>
<keyword evidence="4 9" id="KW-0690">Ribosome biogenesis</keyword>
<dbReference type="GO" id="GO:0000462">
    <property type="term" value="P:maturation of SSU-rRNA from tricistronic rRNA transcript (SSU-rRNA, 5.8S rRNA, LSU-rRNA)"/>
    <property type="evidence" value="ECO:0007669"/>
    <property type="project" value="TreeGrafter"/>
</dbReference>
<evidence type="ECO:0000256" key="6">
    <source>
        <dbReference type="ARBA" id="ARBA00023242"/>
    </source>
</evidence>